<reference evidence="2 3" key="1">
    <citation type="submission" date="2022-03" db="EMBL/GenBank/DDBJ databases">
        <authorList>
            <person name="Jo J.-H."/>
            <person name="Im W.-T."/>
        </authorList>
    </citation>
    <scope>NUCLEOTIDE SEQUENCE [LARGE SCALE GENOMIC DNA]</scope>
    <source>
        <strain evidence="2 3">MA9</strain>
    </source>
</reference>
<evidence type="ECO:0000313" key="2">
    <source>
        <dbReference type="EMBL" id="MCH7323912.1"/>
    </source>
</evidence>
<protein>
    <submittedName>
        <fullName evidence="2">Translocation protein TolB</fullName>
    </submittedName>
</protein>
<dbReference type="SUPFAM" id="SSF82171">
    <property type="entry name" value="DPP6 N-terminal domain-like"/>
    <property type="match status" value="1"/>
</dbReference>
<dbReference type="InterPro" id="IPR011042">
    <property type="entry name" value="6-blade_b-propeller_TolB-like"/>
</dbReference>
<keyword evidence="1" id="KW-0732">Signal</keyword>
<dbReference type="Gene3D" id="2.120.10.30">
    <property type="entry name" value="TolB, C-terminal domain"/>
    <property type="match status" value="2"/>
</dbReference>
<gene>
    <name evidence="2" type="ORF">LZ480_18745</name>
</gene>
<accession>A0ABS9UHU7</accession>
<proteinExistence type="predicted"/>
<feature type="chain" id="PRO_5046112849" evidence="1">
    <location>
        <begin position="23"/>
        <end position="405"/>
    </location>
</feature>
<dbReference type="PANTHER" id="PTHR36842">
    <property type="entry name" value="PROTEIN TOLB HOMOLOG"/>
    <property type="match status" value="1"/>
</dbReference>
<dbReference type="Proteomes" id="UP001316087">
    <property type="component" value="Unassembled WGS sequence"/>
</dbReference>
<dbReference type="EMBL" id="JAKZFC010000012">
    <property type="protein sequence ID" value="MCH7323912.1"/>
    <property type="molecule type" value="Genomic_DNA"/>
</dbReference>
<keyword evidence="3" id="KW-1185">Reference proteome</keyword>
<evidence type="ECO:0000256" key="1">
    <source>
        <dbReference type="SAM" id="SignalP"/>
    </source>
</evidence>
<organism evidence="2 3">
    <name type="scientific">Solibacillus palustris</name>
    <dbReference type="NCBI Taxonomy" id="2908203"/>
    <lineage>
        <taxon>Bacteria</taxon>
        <taxon>Bacillati</taxon>
        <taxon>Bacillota</taxon>
        <taxon>Bacilli</taxon>
        <taxon>Bacillales</taxon>
        <taxon>Caryophanaceae</taxon>
        <taxon>Solibacillus</taxon>
    </lineage>
</organism>
<feature type="signal peptide" evidence="1">
    <location>
        <begin position="1"/>
        <end position="22"/>
    </location>
</feature>
<dbReference type="PANTHER" id="PTHR36842:SF1">
    <property type="entry name" value="PROTEIN TOLB"/>
    <property type="match status" value="1"/>
</dbReference>
<sequence>MVIRIFLFLLFMGFSFSTVASAAVPLKAAFIRDHQLWMKEGNKETQLTKGTYVSNPQWSKDGQFIAYTAGDKNGENTNLFIYDVKKKESYLPYISIETSNYKWSPTSNQLAYTSGGVLNVTQTKNGRPQGFENVSLGVSDFEWFPNGKEFIVSSQSNLLPTGWEPVRLFKVPVDANLDTNKIKPFYTVQTNTTDLFAIDAEYFKWSPDGSWVSFLLIPTASWSADSNTLSVLSSAGDNFQVIGKMLERGNWIKWAPTKNQLAFISGEGRFYVENKNTAVADIPTLNKPKEYTPKGYVDLDLEWLSANEIIVARAKENKKWNEGPVPTMFTALYVINIHTGEQKQLTFPENNQLDNSPQVVGSTITWFRTSEKENKGDVWIKDRMDGLEQRWLKNVDAAPTFFDTN</sequence>
<name>A0ABS9UHU7_9BACL</name>
<evidence type="ECO:0000313" key="3">
    <source>
        <dbReference type="Proteomes" id="UP001316087"/>
    </source>
</evidence>
<dbReference type="RefSeq" id="WP_241371072.1">
    <property type="nucleotide sequence ID" value="NZ_JAKZFC010000012.1"/>
</dbReference>
<comment type="caution">
    <text evidence="2">The sequence shown here is derived from an EMBL/GenBank/DDBJ whole genome shotgun (WGS) entry which is preliminary data.</text>
</comment>